<accession>A0A6P2CBI6</accession>
<protein>
    <submittedName>
        <fullName evidence="2">Uncharacterized protein</fullName>
    </submittedName>
</protein>
<keyword evidence="3" id="KW-1185">Reference proteome</keyword>
<dbReference type="RefSeq" id="WP_145851719.1">
    <property type="nucleotide sequence ID" value="NZ_RPFW01000001.1"/>
</dbReference>
<feature type="signal peptide" evidence="1">
    <location>
        <begin position="1"/>
        <end position="34"/>
    </location>
</feature>
<name>A0A6P2CBI6_9ACTN</name>
<sequence>MEHDGKSRRWRMPRVLGAAALAAGLLAVGLPAGAAQASTVPTSPGASTTTQYSLDFVGSAKTLGHTWIVDFNAGNDAVGVLLSTTYKGVSEQHQWMTTAGYGKTAAKELKVTSTGHASFATGKTLSPVLSVTAAFAPTKATKSACTKGSETVYTGKVTGSLTLVTGLKSVKVKLKFSGKAGASLDVDKSCQPKIPPVKTPCAGSGWFVTAANNSSNVLGAQTPGSKTWQDLFAQGPFKTASKWVQRSALVAVNGPAPKVSTASKTVAVSGLASGAITGAGLISYSSGFASPPVTCYIGSKKYKATTTEYFGSVKVSKPFKANTALAGTLTAKTPTQGFYNAVKLVAA</sequence>
<dbReference type="AlphaFoldDB" id="A0A6P2CBI6"/>
<dbReference type="Proteomes" id="UP000460272">
    <property type="component" value="Unassembled WGS sequence"/>
</dbReference>
<reference evidence="2 3" key="1">
    <citation type="submission" date="2018-11" db="EMBL/GenBank/DDBJ databases">
        <title>Trebonia kvetii gen.nov., sp.nov., a novel acidophilic actinobacterium, and proposal of the new actinobacterial family Treboniaceae fam. nov.</title>
        <authorList>
            <person name="Rapoport D."/>
            <person name="Sagova-Mareckova M."/>
            <person name="Sedlacek I."/>
            <person name="Provaznik J."/>
            <person name="Kralova S."/>
            <person name="Pavlinic D."/>
            <person name="Benes V."/>
            <person name="Kopecky J."/>
        </authorList>
    </citation>
    <scope>NUCLEOTIDE SEQUENCE [LARGE SCALE GENOMIC DNA]</scope>
    <source>
        <strain evidence="2 3">15Tr583</strain>
    </source>
</reference>
<organism evidence="2 3">
    <name type="scientific">Trebonia kvetii</name>
    <dbReference type="NCBI Taxonomy" id="2480626"/>
    <lineage>
        <taxon>Bacteria</taxon>
        <taxon>Bacillati</taxon>
        <taxon>Actinomycetota</taxon>
        <taxon>Actinomycetes</taxon>
        <taxon>Streptosporangiales</taxon>
        <taxon>Treboniaceae</taxon>
        <taxon>Trebonia</taxon>
    </lineage>
</organism>
<dbReference type="EMBL" id="RPFW01000001">
    <property type="protein sequence ID" value="TVZ06963.1"/>
    <property type="molecule type" value="Genomic_DNA"/>
</dbReference>
<feature type="chain" id="PRO_5038786896" evidence="1">
    <location>
        <begin position="35"/>
        <end position="347"/>
    </location>
</feature>
<evidence type="ECO:0000313" key="2">
    <source>
        <dbReference type="EMBL" id="TVZ06963.1"/>
    </source>
</evidence>
<proteinExistence type="predicted"/>
<evidence type="ECO:0000256" key="1">
    <source>
        <dbReference type="SAM" id="SignalP"/>
    </source>
</evidence>
<gene>
    <name evidence="2" type="ORF">EAS64_06435</name>
</gene>
<keyword evidence="1" id="KW-0732">Signal</keyword>
<evidence type="ECO:0000313" key="3">
    <source>
        <dbReference type="Proteomes" id="UP000460272"/>
    </source>
</evidence>
<comment type="caution">
    <text evidence="2">The sequence shown here is derived from an EMBL/GenBank/DDBJ whole genome shotgun (WGS) entry which is preliminary data.</text>
</comment>